<dbReference type="GO" id="GO:0016740">
    <property type="term" value="F:transferase activity"/>
    <property type="evidence" value="ECO:0007669"/>
    <property type="project" value="UniProtKB-KW"/>
</dbReference>
<keyword evidence="2" id="KW-0456">Lyase</keyword>
<evidence type="ECO:0000256" key="1">
    <source>
        <dbReference type="ARBA" id="ARBA00023016"/>
    </source>
</evidence>
<gene>
    <name evidence="6" type="ORF">BV510_24700</name>
    <name evidence="7" type="ORF">CRI78_21860</name>
</gene>
<organism evidence="6 8">
    <name type="scientific">Mycolicibacterium diernhoferi</name>
    <dbReference type="NCBI Taxonomy" id="1801"/>
    <lineage>
        <taxon>Bacteria</taxon>
        <taxon>Bacillati</taxon>
        <taxon>Actinomycetota</taxon>
        <taxon>Actinomycetes</taxon>
        <taxon>Mycobacteriales</taxon>
        <taxon>Mycobacteriaceae</taxon>
        <taxon>Mycolicibacterium</taxon>
    </lineage>
</organism>
<dbReference type="Pfam" id="PF01965">
    <property type="entry name" value="DJ-1_PfpI"/>
    <property type="match status" value="1"/>
</dbReference>
<reference evidence="6 8" key="1">
    <citation type="submission" date="2016-09" db="EMBL/GenBank/DDBJ databases">
        <title>genome sequences of unsequenced Mycobacteria.</title>
        <authorList>
            <person name="Greninger A.L."/>
            <person name="Jerome K.R."/>
            <person name="Mcnair B."/>
            <person name="Wallis C."/>
            <person name="Fang F."/>
        </authorList>
    </citation>
    <scope>NUCLEOTIDE SEQUENCE [LARGE SCALE GENOMIC DNA]</scope>
    <source>
        <strain evidence="6 8">BM1</strain>
    </source>
</reference>
<evidence type="ECO:0000256" key="4">
    <source>
        <dbReference type="SAM" id="SignalP"/>
    </source>
</evidence>
<accession>A0A1Q4HAA8</accession>
<evidence type="ECO:0000313" key="9">
    <source>
        <dbReference type="Proteomes" id="UP000220340"/>
    </source>
</evidence>
<keyword evidence="6" id="KW-0315">Glutamine amidotransferase</keyword>
<evidence type="ECO:0000313" key="8">
    <source>
        <dbReference type="Proteomes" id="UP000191039"/>
    </source>
</evidence>
<dbReference type="OrthoDB" id="9792284at2"/>
<comment type="caution">
    <text evidence="6">The sequence shown here is derived from an EMBL/GenBank/DDBJ whole genome shotgun (WGS) entry which is preliminary data.</text>
</comment>
<proteinExistence type="inferred from homology"/>
<feature type="chain" id="PRO_5044564052" evidence="4">
    <location>
        <begin position="24"/>
        <end position="261"/>
    </location>
</feature>
<feature type="domain" description="DJ-1/PfpI" evidence="5">
    <location>
        <begin position="61"/>
        <end position="253"/>
    </location>
</feature>
<dbReference type="PANTHER" id="PTHR48094">
    <property type="entry name" value="PROTEIN/NUCLEIC ACID DEGLYCASE DJ-1-RELATED"/>
    <property type="match status" value="1"/>
</dbReference>
<reference evidence="7 9" key="2">
    <citation type="submission" date="2017-10" db="EMBL/GenBank/DDBJ databases">
        <title>The new phylogeny of genus Mycobacterium.</title>
        <authorList>
            <person name="Tortoli E."/>
            <person name="Trovato A."/>
            <person name="Cirillo D.M."/>
        </authorList>
    </citation>
    <scope>NUCLEOTIDE SEQUENCE [LARGE SCALE GENOMIC DNA]</scope>
    <source>
        <strain evidence="7 9">IP141170001</strain>
    </source>
</reference>
<evidence type="ECO:0000313" key="7">
    <source>
        <dbReference type="EMBL" id="PEG52301.1"/>
    </source>
</evidence>
<sequence length="261" mass="27696">MNRRGQPLLAFAAAVASAVCAVACTSVESSASPDAPERVLVVVSSHDTKGAGQVAGFWFPELTHPVEVYDKAGFEVDIASPQGGLAPFDGFDLQDPVNQWFWTNPEYRNKLGNTLKLSEVDPSRYDAVQLTGGHGPMWDFTQNTDLNDIVRGIYEDGGVVSAVCHGPAGLLDISLSNGESLIAGRHLTGFTNEEEVSRGYDQLVPFELETALKDRGAVFESAPAFQNRVVTDGRLVTGQNPASAHDFGQAVVAAVDAGSSS</sequence>
<evidence type="ECO:0000256" key="3">
    <source>
        <dbReference type="ARBA" id="ARBA00038493"/>
    </source>
</evidence>
<keyword evidence="9" id="KW-1185">Reference proteome</keyword>
<dbReference type="SUPFAM" id="SSF52317">
    <property type="entry name" value="Class I glutamine amidotransferase-like"/>
    <property type="match status" value="1"/>
</dbReference>
<dbReference type="Proteomes" id="UP000191039">
    <property type="component" value="Unassembled WGS sequence"/>
</dbReference>
<keyword evidence="4" id="KW-0732">Signal</keyword>
<dbReference type="GO" id="GO:0019172">
    <property type="term" value="F:glyoxalase III activity"/>
    <property type="evidence" value="ECO:0007669"/>
    <property type="project" value="TreeGrafter"/>
</dbReference>
<dbReference type="Gene3D" id="3.40.50.880">
    <property type="match status" value="1"/>
</dbReference>
<dbReference type="PANTHER" id="PTHR48094:SF11">
    <property type="entry name" value="GLUTATHIONE-INDEPENDENT GLYOXALASE HSP31-RELATED"/>
    <property type="match status" value="1"/>
</dbReference>
<evidence type="ECO:0000259" key="5">
    <source>
        <dbReference type="Pfam" id="PF01965"/>
    </source>
</evidence>
<evidence type="ECO:0000256" key="2">
    <source>
        <dbReference type="ARBA" id="ARBA00023239"/>
    </source>
</evidence>
<feature type="signal peptide" evidence="4">
    <location>
        <begin position="1"/>
        <end position="23"/>
    </location>
</feature>
<dbReference type="EMBL" id="MIJD01000360">
    <property type="protein sequence ID" value="OPE47609.1"/>
    <property type="molecule type" value="Genomic_DNA"/>
</dbReference>
<keyword evidence="1" id="KW-0346">Stress response</keyword>
<dbReference type="GO" id="GO:0005737">
    <property type="term" value="C:cytoplasm"/>
    <property type="evidence" value="ECO:0007669"/>
    <property type="project" value="TreeGrafter"/>
</dbReference>
<dbReference type="GO" id="GO:0019243">
    <property type="term" value="P:methylglyoxal catabolic process to D-lactate via S-lactoyl-glutathione"/>
    <property type="evidence" value="ECO:0007669"/>
    <property type="project" value="TreeGrafter"/>
</dbReference>
<evidence type="ECO:0000313" key="6">
    <source>
        <dbReference type="EMBL" id="OPE47609.1"/>
    </source>
</evidence>
<protein>
    <submittedName>
        <fullName evidence="6">Type 1 glutamine amidotransferase domain-containing protein</fullName>
    </submittedName>
</protein>
<keyword evidence="6" id="KW-0808">Transferase</keyword>
<dbReference type="InterPro" id="IPR029062">
    <property type="entry name" value="Class_I_gatase-like"/>
</dbReference>
<dbReference type="Proteomes" id="UP000220340">
    <property type="component" value="Unassembled WGS sequence"/>
</dbReference>
<dbReference type="EMBL" id="PDCR01000033">
    <property type="protein sequence ID" value="PEG52301.1"/>
    <property type="molecule type" value="Genomic_DNA"/>
</dbReference>
<dbReference type="AlphaFoldDB" id="A0A1Q4HAA8"/>
<dbReference type="InterPro" id="IPR002818">
    <property type="entry name" value="DJ-1/PfpI"/>
</dbReference>
<dbReference type="InterPro" id="IPR050325">
    <property type="entry name" value="Prot/Nucl_acid_deglycase"/>
</dbReference>
<name>A0A1Q4HAA8_9MYCO</name>
<dbReference type="STRING" id="1801.BRW64_18640"/>
<dbReference type="CDD" id="cd03141">
    <property type="entry name" value="GATase1_Hsp31_like"/>
    <property type="match status" value="1"/>
</dbReference>
<comment type="similarity">
    <text evidence="3">Belongs to the peptidase C56 family. HSP31-like subfamily.</text>
</comment>